<name>A0A660SDK9_UNCT6</name>
<sequence>MRNNISKKIIDDIVFFRQPIKTKILTSDDDIIEIVLQYTNGIRKKNDIIVLSESPVAITQGRAIREDKIKVGLLARLLWRGVKRTSYGVGLRSETSMQCAIDECGRLRIIIAAIIGFLCKFIGKRGIFYKIAGKQAALIDAAHTSPVPPYDKTVIKGPLHADEICNRIKLITGNETAIMDINNIGGSWVIGKSPGIDSELLEKIMMDNP</sequence>
<dbReference type="EMBL" id="QNBD01000295">
    <property type="protein sequence ID" value="RKX68266.1"/>
    <property type="molecule type" value="Genomic_DNA"/>
</dbReference>
<evidence type="ECO:0000313" key="3">
    <source>
        <dbReference type="Proteomes" id="UP000271125"/>
    </source>
</evidence>
<gene>
    <name evidence="2" type="ORF">DRP43_05915</name>
</gene>
<evidence type="ECO:0000313" key="2">
    <source>
        <dbReference type="EMBL" id="RKX68266.1"/>
    </source>
</evidence>
<evidence type="ECO:0000259" key="1">
    <source>
        <dbReference type="Pfam" id="PF01996"/>
    </source>
</evidence>
<reference evidence="2 3" key="1">
    <citation type="submission" date="2018-06" db="EMBL/GenBank/DDBJ databases">
        <title>Extensive metabolic versatility and redundancy in microbially diverse, dynamic hydrothermal sediments.</title>
        <authorList>
            <person name="Dombrowski N."/>
            <person name="Teske A."/>
            <person name="Baker B.J."/>
        </authorList>
    </citation>
    <scope>NUCLEOTIDE SEQUENCE [LARGE SCALE GENOMIC DNA]</scope>
    <source>
        <strain evidence="2">B10_G13</strain>
    </source>
</reference>
<feature type="non-terminal residue" evidence="2">
    <location>
        <position position="209"/>
    </location>
</feature>
<protein>
    <recommendedName>
        <fullName evidence="1">Coenzyme F420:L-glutamate ligase-like domain-containing protein</fullName>
    </recommendedName>
</protein>
<proteinExistence type="predicted"/>
<accession>A0A660SDK9</accession>
<organism evidence="2 3">
    <name type="scientific">candidate division TA06 bacterium</name>
    <dbReference type="NCBI Taxonomy" id="2250710"/>
    <lineage>
        <taxon>Bacteria</taxon>
        <taxon>Bacteria division TA06</taxon>
    </lineage>
</organism>
<dbReference type="SUPFAM" id="SSF144010">
    <property type="entry name" value="CofE-like"/>
    <property type="match status" value="1"/>
</dbReference>
<dbReference type="Pfam" id="PF01996">
    <property type="entry name" value="F420_ligase"/>
    <property type="match status" value="1"/>
</dbReference>
<feature type="domain" description="Coenzyme F420:L-glutamate ligase-like" evidence="1">
    <location>
        <begin position="20"/>
        <end position="86"/>
    </location>
</feature>
<dbReference type="Gene3D" id="3.30.1330.100">
    <property type="entry name" value="CofE-like"/>
    <property type="match status" value="1"/>
</dbReference>
<dbReference type="AlphaFoldDB" id="A0A660SDK9"/>
<comment type="caution">
    <text evidence="2">The sequence shown here is derived from an EMBL/GenBank/DDBJ whole genome shotgun (WGS) entry which is preliminary data.</text>
</comment>
<dbReference type="Proteomes" id="UP000271125">
    <property type="component" value="Unassembled WGS sequence"/>
</dbReference>
<dbReference type="InterPro" id="IPR002847">
    <property type="entry name" value="F420-0_gamma-glut_ligase-dom"/>
</dbReference>